<sequence>MDKEDALIVFEEHIRQAEKEHADVKEVEVYYVLVNEHIKDILRFTGLLSYNLKKYIISKILHNLVAVVLGYSFIKLFSSNNVSDAFSYSKYRSFSKEKVSQALSFAL</sequence>
<name>A0A1I7XLQ6_HETBA</name>
<dbReference type="WBParaSite" id="Hba_18239">
    <property type="protein sequence ID" value="Hba_18239"/>
    <property type="gene ID" value="Hba_18239"/>
</dbReference>
<organism evidence="1 2">
    <name type="scientific">Heterorhabditis bacteriophora</name>
    <name type="common">Entomopathogenic nematode worm</name>
    <dbReference type="NCBI Taxonomy" id="37862"/>
    <lineage>
        <taxon>Eukaryota</taxon>
        <taxon>Metazoa</taxon>
        <taxon>Ecdysozoa</taxon>
        <taxon>Nematoda</taxon>
        <taxon>Chromadorea</taxon>
        <taxon>Rhabditida</taxon>
        <taxon>Rhabditina</taxon>
        <taxon>Rhabditomorpha</taxon>
        <taxon>Strongyloidea</taxon>
        <taxon>Heterorhabditidae</taxon>
        <taxon>Heterorhabditis</taxon>
    </lineage>
</organism>
<keyword evidence="1" id="KW-1185">Reference proteome</keyword>
<proteinExistence type="predicted"/>
<evidence type="ECO:0000313" key="1">
    <source>
        <dbReference type="Proteomes" id="UP000095283"/>
    </source>
</evidence>
<dbReference type="Proteomes" id="UP000095283">
    <property type="component" value="Unplaced"/>
</dbReference>
<dbReference type="AlphaFoldDB" id="A0A1I7XLQ6"/>
<protein>
    <submittedName>
        <fullName evidence="2">Ferroxidase</fullName>
    </submittedName>
</protein>
<reference evidence="2" key="1">
    <citation type="submission" date="2016-11" db="UniProtKB">
        <authorList>
            <consortium name="WormBaseParasite"/>
        </authorList>
    </citation>
    <scope>IDENTIFICATION</scope>
</reference>
<evidence type="ECO:0000313" key="2">
    <source>
        <dbReference type="WBParaSite" id="Hba_18239"/>
    </source>
</evidence>
<accession>A0A1I7XLQ6</accession>